<sequence>MRSINPYNIWLFPQHNSQSRNSPPFTLSHRLSVIGGGQ</sequence>
<evidence type="ECO:0000313" key="3">
    <source>
        <dbReference type="Proteomes" id="UP000182814"/>
    </source>
</evidence>
<feature type="compositionally biased region" description="Polar residues" evidence="1">
    <location>
        <begin position="14"/>
        <end position="25"/>
    </location>
</feature>
<protein>
    <submittedName>
        <fullName evidence="2">Uncharacterized protein</fullName>
    </submittedName>
</protein>
<evidence type="ECO:0000313" key="2">
    <source>
        <dbReference type="EMBL" id="SDT67315.1"/>
    </source>
</evidence>
<dbReference type="AlphaFoldDB" id="A0A1H2C9T2"/>
<gene>
    <name evidence="2" type="ORF">SAMN04490191_6142</name>
</gene>
<proteinExistence type="predicted"/>
<reference evidence="3" key="1">
    <citation type="submission" date="2016-10" db="EMBL/GenBank/DDBJ databases">
        <authorList>
            <person name="Varghese N."/>
            <person name="Submissions S."/>
        </authorList>
    </citation>
    <scope>NUCLEOTIDE SEQUENCE [LARGE SCALE GENOMIC DNA]</scope>
    <source>
        <strain evidence="3">BS3782</strain>
    </source>
</reference>
<name>A0A1H2C9T2_9PSED</name>
<dbReference type="EMBL" id="LT629746">
    <property type="protein sequence ID" value="SDT67315.1"/>
    <property type="molecule type" value="Genomic_DNA"/>
</dbReference>
<organism evidence="2 3">
    <name type="scientific">Pseudomonas lini</name>
    <dbReference type="NCBI Taxonomy" id="163011"/>
    <lineage>
        <taxon>Bacteria</taxon>
        <taxon>Pseudomonadati</taxon>
        <taxon>Pseudomonadota</taxon>
        <taxon>Gammaproteobacteria</taxon>
        <taxon>Pseudomonadales</taxon>
        <taxon>Pseudomonadaceae</taxon>
        <taxon>Pseudomonas</taxon>
    </lineage>
</organism>
<keyword evidence="3" id="KW-1185">Reference proteome</keyword>
<feature type="region of interest" description="Disordered" evidence="1">
    <location>
        <begin position="14"/>
        <end position="38"/>
    </location>
</feature>
<dbReference type="Proteomes" id="UP000182814">
    <property type="component" value="Chromosome I"/>
</dbReference>
<evidence type="ECO:0000256" key="1">
    <source>
        <dbReference type="SAM" id="MobiDB-lite"/>
    </source>
</evidence>
<accession>A0A1H2C9T2</accession>